<dbReference type="AlphaFoldDB" id="A0AAE4MJY5"/>
<dbReference type="InterPro" id="IPR009563">
    <property type="entry name" value="SSSCA1"/>
</dbReference>
<sequence>MSSDDDIKKIARFLETGGTMLANHCDSCGAPLFRFKGEIICPLCSGADTDEVPESVPEKSTPVFCSATLPAKKAPSPKVVKQPQKQHTEDDYVVGERVYSAAEDRLRELILLKITVIAEDVQNESDPRRIAECFDLIEKGLDMIGRLY</sequence>
<proteinExistence type="predicted"/>
<comment type="caution">
    <text evidence="1">The sequence shown here is derived from an EMBL/GenBank/DDBJ whole genome shotgun (WGS) entry which is preliminary data.</text>
</comment>
<name>A0AAE4MJY5_9EURY</name>
<dbReference type="RefSeq" id="WP_338099407.1">
    <property type="nucleotide sequence ID" value="NZ_JAWDKD010000015.1"/>
</dbReference>
<reference evidence="1" key="1">
    <citation type="submission" date="2023-06" db="EMBL/GenBank/DDBJ databases">
        <title>Genome sequence of Methanosarcinaceae archaeon Ag5.</title>
        <authorList>
            <person name="Protasov E."/>
            <person name="Platt K."/>
            <person name="Poehlein A."/>
            <person name="Daniel R."/>
            <person name="Brune A."/>
        </authorList>
    </citation>
    <scope>NUCLEOTIDE SEQUENCE</scope>
    <source>
        <strain evidence="1">Ag5</strain>
    </source>
</reference>
<dbReference type="Pfam" id="PF06677">
    <property type="entry name" value="Auto_anti-p27"/>
    <property type="match status" value="1"/>
</dbReference>
<evidence type="ECO:0008006" key="3">
    <source>
        <dbReference type="Google" id="ProtNLM"/>
    </source>
</evidence>
<dbReference type="Proteomes" id="UP001271789">
    <property type="component" value="Unassembled WGS sequence"/>
</dbReference>
<gene>
    <name evidence="1" type="ORF">MsAg5_08700</name>
</gene>
<keyword evidence="2" id="KW-1185">Reference proteome</keyword>
<accession>A0AAE4MJY5</accession>
<protein>
    <recommendedName>
        <fullName evidence="3">Sjogrens syndrome scleroderma autoantigen 1</fullName>
    </recommendedName>
</protein>
<evidence type="ECO:0000313" key="2">
    <source>
        <dbReference type="Proteomes" id="UP001271789"/>
    </source>
</evidence>
<dbReference type="EMBL" id="JAWDKD010000015">
    <property type="protein sequence ID" value="MDV0447002.1"/>
    <property type="molecule type" value="Genomic_DNA"/>
</dbReference>
<organism evidence="1 2">
    <name type="scientific">Methanolapillus africanus</name>
    <dbReference type="NCBI Taxonomy" id="3028297"/>
    <lineage>
        <taxon>Archaea</taxon>
        <taxon>Methanobacteriati</taxon>
        <taxon>Methanobacteriota</taxon>
        <taxon>Stenosarchaea group</taxon>
        <taxon>Methanomicrobia</taxon>
        <taxon>Methanosarcinales</taxon>
        <taxon>Methanosarcinaceae</taxon>
        <taxon>Methanolapillus</taxon>
    </lineage>
</organism>
<evidence type="ECO:0000313" key="1">
    <source>
        <dbReference type="EMBL" id="MDV0447002.1"/>
    </source>
</evidence>